<dbReference type="InterPro" id="IPR036237">
    <property type="entry name" value="Xyl_isomerase-like_sf"/>
</dbReference>
<evidence type="ECO:0000313" key="3">
    <source>
        <dbReference type="Proteomes" id="UP000612456"/>
    </source>
</evidence>
<gene>
    <name evidence="2" type="ORF">GCM10010911_42800</name>
</gene>
<organism evidence="2 3">
    <name type="scientific">Paenibacillus nasutitermitis</name>
    <dbReference type="NCBI Taxonomy" id="1652958"/>
    <lineage>
        <taxon>Bacteria</taxon>
        <taxon>Bacillati</taxon>
        <taxon>Bacillota</taxon>
        <taxon>Bacilli</taxon>
        <taxon>Bacillales</taxon>
        <taxon>Paenibacillaceae</taxon>
        <taxon>Paenibacillus</taxon>
    </lineage>
</organism>
<dbReference type="EMBL" id="BMHP01000003">
    <property type="protein sequence ID" value="GGD80127.1"/>
    <property type="molecule type" value="Genomic_DNA"/>
</dbReference>
<dbReference type="SUPFAM" id="SSF51658">
    <property type="entry name" value="Xylose isomerase-like"/>
    <property type="match status" value="1"/>
</dbReference>
<dbReference type="PANTHER" id="PTHR12110">
    <property type="entry name" value="HYDROXYPYRUVATE ISOMERASE"/>
    <property type="match status" value="1"/>
</dbReference>
<dbReference type="InterPro" id="IPR050312">
    <property type="entry name" value="IolE/XylAMocC-like"/>
</dbReference>
<keyword evidence="3" id="KW-1185">Reference proteome</keyword>
<sequence>MMNSTIKLGCMTLPYAKYSFERALEGIAAAGFRYVSIGLPHEGKPVFSDGVAGEAAKIMRLLERYELKPVTLVSSDAFAPSQPIERTLQRLDFAQELGVKELLSLGTTSYRKFPTEPISAEEMEVLNAAFAEKYRLVGEEAGKRGLVVTIKPHTGNTATAAVITETLQRIGSPHICASYDPGNVRFYEGIDPADDLPLIAPELVSFVAKDHRGARAEPNFPVPGEGDVNFSSMFAAMKATGFTGSVVVERLDDRGEPITIEELDQKVVRARENLQRLLVSAGFDLEH</sequence>
<comment type="caution">
    <text evidence="2">The sequence shown here is derived from an EMBL/GenBank/DDBJ whole genome shotgun (WGS) entry which is preliminary data.</text>
</comment>
<protein>
    <recommendedName>
        <fullName evidence="1">Xylose isomerase-like TIM barrel domain-containing protein</fullName>
    </recommendedName>
</protein>
<feature type="domain" description="Xylose isomerase-like TIM barrel" evidence="1">
    <location>
        <begin position="27"/>
        <end position="261"/>
    </location>
</feature>
<accession>A0A916Z8S6</accession>
<dbReference type="Pfam" id="PF01261">
    <property type="entry name" value="AP_endonuc_2"/>
    <property type="match status" value="1"/>
</dbReference>
<dbReference type="InterPro" id="IPR013022">
    <property type="entry name" value="Xyl_isomerase-like_TIM-brl"/>
</dbReference>
<evidence type="ECO:0000313" key="2">
    <source>
        <dbReference type="EMBL" id="GGD80127.1"/>
    </source>
</evidence>
<dbReference type="Gene3D" id="3.20.20.150">
    <property type="entry name" value="Divalent-metal-dependent TIM barrel enzymes"/>
    <property type="match status" value="1"/>
</dbReference>
<name>A0A916Z8S6_9BACL</name>
<dbReference type="Proteomes" id="UP000612456">
    <property type="component" value="Unassembled WGS sequence"/>
</dbReference>
<dbReference type="RefSeq" id="WP_188994733.1">
    <property type="nucleotide sequence ID" value="NZ_BMHP01000003.1"/>
</dbReference>
<reference evidence="2" key="2">
    <citation type="submission" date="2020-09" db="EMBL/GenBank/DDBJ databases">
        <authorList>
            <person name="Sun Q."/>
            <person name="Zhou Y."/>
        </authorList>
    </citation>
    <scope>NUCLEOTIDE SEQUENCE</scope>
    <source>
        <strain evidence="2">CGMCC 1.15178</strain>
    </source>
</reference>
<proteinExistence type="predicted"/>
<reference evidence="2" key="1">
    <citation type="journal article" date="2014" name="Int. J. Syst. Evol. Microbiol.">
        <title>Complete genome sequence of Corynebacterium casei LMG S-19264T (=DSM 44701T), isolated from a smear-ripened cheese.</title>
        <authorList>
            <consortium name="US DOE Joint Genome Institute (JGI-PGF)"/>
            <person name="Walter F."/>
            <person name="Albersmeier A."/>
            <person name="Kalinowski J."/>
            <person name="Ruckert C."/>
        </authorList>
    </citation>
    <scope>NUCLEOTIDE SEQUENCE</scope>
    <source>
        <strain evidence="2">CGMCC 1.15178</strain>
    </source>
</reference>
<dbReference type="AlphaFoldDB" id="A0A916Z8S6"/>
<evidence type="ECO:0000259" key="1">
    <source>
        <dbReference type="Pfam" id="PF01261"/>
    </source>
</evidence>